<proteinExistence type="predicted"/>
<organism evidence="8 9">
    <name type="scientific">Cellulomonas chengniuliangii</name>
    <dbReference type="NCBI Taxonomy" id="2968084"/>
    <lineage>
        <taxon>Bacteria</taxon>
        <taxon>Bacillati</taxon>
        <taxon>Actinomycetota</taxon>
        <taxon>Actinomycetes</taxon>
        <taxon>Micrococcales</taxon>
        <taxon>Cellulomonadaceae</taxon>
        <taxon>Cellulomonas</taxon>
    </lineage>
</organism>
<dbReference type="InterPro" id="IPR001127">
    <property type="entry name" value="PTS_EIIA_1_perm"/>
</dbReference>
<keyword evidence="5" id="KW-0598">Phosphotransferase system</keyword>
<keyword evidence="9" id="KW-1185">Reference proteome</keyword>
<dbReference type="Gene3D" id="2.70.70.10">
    <property type="entry name" value="Glucose Permease (Domain IIA)"/>
    <property type="match status" value="1"/>
</dbReference>
<evidence type="ECO:0000256" key="3">
    <source>
        <dbReference type="ARBA" id="ARBA00022597"/>
    </source>
</evidence>
<evidence type="ECO:0000256" key="2">
    <source>
        <dbReference type="ARBA" id="ARBA00022448"/>
    </source>
</evidence>
<reference evidence="8 9" key="1">
    <citation type="submission" date="2022-07" db="EMBL/GenBank/DDBJ databases">
        <title>Novel species in genus cellulomonas.</title>
        <authorList>
            <person name="Ye L."/>
        </authorList>
    </citation>
    <scope>NUCLEOTIDE SEQUENCE [LARGE SCALE GENOMIC DNA]</scope>
    <source>
        <strain evidence="9">zg-Y338</strain>
    </source>
</reference>
<keyword evidence="2" id="KW-0813">Transport</keyword>
<gene>
    <name evidence="8" type="ORF">NP064_05375</name>
</gene>
<evidence type="ECO:0000256" key="5">
    <source>
        <dbReference type="ARBA" id="ARBA00022683"/>
    </source>
</evidence>
<evidence type="ECO:0000313" key="9">
    <source>
        <dbReference type="Proteomes" id="UP001316189"/>
    </source>
</evidence>
<dbReference type="NCBIfam" id="TIGR00830">
    <property type="entry name" value="PTBA"/>
    <property type="match status" value="1"/>
</dbReference>
<dbReference type="RefSeq" id="WP_227570571.1">
    <property type="nucleotide sequence ID" value="NZ_CP101988.1"/>
</dbReference>
<sequence length="155" mass="16015">MAVTILAPISGTVMALADVEDPVFAEELVGPGVAIRPDLAGRAAVVSPVSGRVVKLHPHAFVVQGDEAHGAVAVLVHLGIDTVQLAGEGFALHVAEGDDVTAGQPLVTWDPAEVERGGRSSVCPVVVLEGKPESVARHVDPGSRVDQGERLLDWS</sequence>
<evidence type="ECO:0000259" key="7">
    <source>
        <dbReference type="PROSITE" id="PS51093"/>
    </source>
</evidence>
<evidence type="ECO:0000256" key="4">
    <source>
        <dbReference type="ARBA" id="ARBA00022679"/>
    </source>
</evidence>
<feature type="domain" description="PTS EIIA type-1" evidence="7">
    <location>
        <begin position="21"/>
        <end position="129"/>
    </location>
</feature>
<evidence type="ECO:0000313" key="8">
    <source>
        <dbReference type="EMBL" id="UUI76328.1"/>
    </source>
</evidence>
<keyword evidence="3 8" id="KW-0762">Sugar transport</keyword>
<dbReference type="InterPro" id="IPR011055">
    <property type="entry name" value="Dup_hybrid_motif"/>
</dbReference>
<dbReference type="SUPFAM" id="SSF51261">
    <property type="entry name" value="Duplicated hybrid motif"/>
    <property type="match status" value="1"/>
</dbReference>
<keyword evidence="4" id="KW-0808">Transferase</keyword>
<dbReference type="Pfam" id="PF00358">
    <property type="entry name" value="PTS_EIIA_1"/>
    <property type="match status" value="1"/>
</dbReference>
<keyword evidence="6" id="KW-0418">Kinase</keyword>
<accession>A0ABY5L6W7</accession>
<evidence type="ECO:0000256" key="6">
    <source>
        <dbReference type="ARBA" id="ARBA00022777"/>
    </source>
</evidence>
<evidence type="ECO:0000256" key="1">
    <source>
        <dbReference type="ARBA" id="ARBA00004496"/>
    </source>
</evidence>
<dbReference type="EMBL" id="CP101988">
    <property type="protein sequence ID" value="UUI76328.1"/>
    <property type="molecule type" value="Genomic_DNA"/>
</dbReference>
<dbReference type="PROSITE" id="PS51093">
    <property type="entry name" value="PTS_EIIA_TYPE_1"/>
    <property type="match status" value="1"/>
</dbReference>
<dbReference type="InterPro" id="IPR050890">
    <property type="entry name" value="PTS_EIIA_component"/>
</dbReference>
<dbReference type="Proteomes" id="UP001316189">
    <property type="component" value="Chromosome"/>
</dbReference>
<dbReference type="PANTHER" id="PTHR45008">
    <property type="entry name" value="PTS SYSTEM GLUCOSE-SPECIFIC EIIA COMPONENT"/>
    <property type="match status" value="1"/>
</dbReference>
<protein>
    <submittedName>
        <fullName evidence="8">PTS glucose transporter subunit IIA</fullName>
    </submittedName>
</protein>
<dbReference type="PANTHER" id="PTHR45008:SF1">
    <property type="entry name" value="PTS SYSTEM GLUCOSE-SPECIFIC EIIA COMPONENT"/>
    <property type="match status" value="1"/>
</dbReference>
<name>A0ABY5L6W7_9CELL</name>
<comment type="subcellular location">
    <subcellularLocation>
        <location evidence="1">Cytoplasm</location>
    </subcellularLocation>
</comment>